<dbReference type="AlphaFoldDB" id="A0A4R1JME1"/>
<feature type="compositionally biased region" description="Basic and acidic residues" evidence="4">
    <location>
        <begin position="162"/>
        <end position="175"/>
    </location>
</feature>
<keyword evidence="6" id="KW-0966">Cell projection</keyword>
<evidence type="ECO:0000256" key="4">
    <source>
        <dbReference type="SAM" id="MobiDB-lite"/>
    </source>
</evidence>
<dbReference type="PANTHER" id="PTHR37533">
    <property type="entry name" value="FLAGELLAR HOOK-LENGTH CONTROL PROTEIN"/>
    <property type="match status" value="1"/>
</dbReference>
<dbReference type="Proteomes" id="UP000295565">
    <property type="component" value="Unassembled WGS sequence"/>
</dbReference>
<keyword evidence="3" id="KW-1005">Bacterial flagellum biogenesis</keyword>
<comment type="caution">
    <text evidence="6">The sequence shown here is derived from an EMBL/GenBank/DDBJ whole genome shotgun (WGS) entry which is preliminary data.</text>
</comment>
<dbReference type="PANTHER" id="PTHR37533:SF2">
    <property type="entry name" value="FLAGELLAR HOOK-LENGTH CONTROL PROTEIN"/>
    <property type="match status" value="1"/>
</dbReference>
<evidence type="ECO:0000313" key="6">
    <source>
        <dbReference type="EMBL" id="TCK52130.1"/>
    </source>
</evidence>
<feature type="compositionally biased region" description="Polar residues" evidence="4">
    <location>
        <begin position="97"/>
        <end position="117"/>
    </location>
</feature>
<feature type="region of interest" description="Disordered" evidence="4">
    <location>
        <begin position="533"/>
        <end position="573"/>
    </location>
</feature>
<dbReference type="Pfam" id="PF02120">
    <property type="entry name" value="Flg_hook"/>
    <property type="match status" value="1"/>
</dbReference>
<evidence type="ECO:0000256" key="2">
    <source>
        <dbReference type="ARBA" id="ARBA00009149"/>
    </source>
</evidence>
<keyword evidence="6" id="KW-0282">Flagellum</keyword>
<feature type="region of interest" description="Disordered" evidence="4">
    <location>
        <begin position="592"/>
        <end position="616"/>
    </location>
</feature>
<dbReference type="PRINTS" id="PR01007">
    <property type="entry name" value="FLGHOOKFLIK"/>
</dbReference>
<comment type="function">
    <text evidence="1">Controls the length of the flagellar hook.</text>
</comment>
<dbReference type="InterPro" id="IPR052563">
    <property type="entry name" value="FliK"/>
</dbReference>
<dbReference type="GO" id="GO:0009424">
    <property type="term" value="C:bacterial-type flagellum hook"/>
    <property type="evidence" value="ECO:0007669"/>
    <property type="project" value="InterPro"/>
</dbReference>
<evidence type="ECO:0000259" key="5">
    <source>
        <dbReference type="Pfam" id="PF02120"/>
    </source>
</evidence>
<feature type="region of interest" description="Disordered" evidence="4">
    <location>
        <begin position="633"/>
        <end position="663"/>
    </location>
</feature>
<feature type="compositionally biased region" description="Polar residues" evidence="4">
    <location>
        <begin position="386"/>
        <end position="405"/>
    </location>
</feature>
<feature type="compositionally biased region" description="Basic and acidic residues" evidence="4">
    <location>
        <begin position="85"/>
        <end position="95"/>
    </location>
</feature>
<reference evidence="6 7" key="1">
    <citation type="submission" date="2019-03" db="EMBL/GenBank/DDBJ databases">
        <title>Genomic Encyclopedia of Type Strains, Phase IV (KMG-IV): sequencing the most valuable type-strain genomes for metagenomic binning, comparative biology and taxonomic classification.</title>
        <authorList>
            <person name="Goeker M."/>
        </authorList>
    </citation>
    <scope>NUCLEOTIDE SEQUENCE [LARGE SCALE GENOMIC DNA]</scope>
    <source>
        <strain evidence="6 7">DSM 18577</strain>
    </source>
</reference>
<feature type="region of interest" description="Disordered" evidence="4">
    <location>
        <begin position="15"/>
        <end position="179"/>
    </location>
</feature>
<feature type="compositionally biased region" description="Basic and acidic residues" evidence="4">
    <location>
        <begin position="354"/>
        <end position="363"/>
    </location>
</feature>
<feature type="compositionally biased region" description="Polar residues" evidence="4">
    <location>
        <begin position="543"/>
        <end position="573"/>
    </location>
</feature>
<evidence type="ECO:0000256" key="1">
    <source>
        <dbReference type="ARBA" id="ARBA00003944"/>
    </source>
</evidence>
<dbReference type="RefSeq" id="WP_165872734.1">
    <property type="nucleotide sequence ID" value="NZ_OU594967.1"/>
</dbReference>
<dbReference type="EMBL" id="SMGD01000013">
    <property type="protein sequence ID" value="TCK52130.1"/>
    <property type="molecule type" value="Genomic_DNA"/>
</dbReference>
<dbReference type="GO" id="GO:0044780">
    <property type="term" value="P:bacterial-type flagellum assembly"/>
    <property type="evidence" value="ECO:0007669"/>
    <property type="project" value="InterPro"/>
</dbReference>
<sequence length="820" mass="87664">MATVNIANISQLAPSRSDNAQVGMLSSPPSAPVFNEAFSRAHQQLRHTAAKSGNSMPSHASVGKHSEPSTNASNVSPKARQTHRMGSDAHLKEAPQAEQQPSKNVGSKQNSQKQKSVATDDPRQVASEQDPQDSAKVLKKEKDLHSTRDGQTKSGQQPVREQNAHVKGAEKKLATEDTPVATKDDSLVVVSEDESKAMQLLSRLEKSQNADMQLEQVVSVSDKLKLAMQVLEQAKKLNASQQVSAEDGKPPSALELALMMLQKVQSSDAQTHLDMSKSSDVTSLQLHQTLKMLNRAIVQSESGKSHDTEHLNQIDPKLREVLQQLSEKLIQLSSTDTSPHAEQSNGHLKGVKSAKTEQQHSDDDASLLSQIQIQLASLLNLPAPEKNQSSDSGSSLQNEQSSLAKSSPAAKMVKNVALLALAELKLQHMQGAKQQSPNPSDNQSSQKLADKIAVLTEQLSHLVTGNKVVKETQSEAIKVNMNHSPSQATAAHVQHRATASSSIQNLVHSSHAEQSESMLSSDDVAKKTVNAPAENHSAAVKVSPSQAQTPAAQSIQQALAQNSAPGTDTKTNVTNIANHGQAIKGDEQAVMTAAAQSSDLHAQKKDGHQPAHSTQFGNSDLAVKSEISLSAGHQQSGLGAQGQHQGGAQLGTNANSPLTTAAKSDGSFASQMAMNQPGKLPSELNERINYMVSNRLHSADIRLDPAHLGAMQIRLHLNHDQAQVQIHVHNPQAREMLEQSMPKLRDMLAQQGIQLGQSQINQGNSGNSQQGFAQTGGQSQGSFAGQQPLAHLGHEVAAEESLPHLLHSQLSTDDGIDYYA</sequence>
<evidence type="ECO:0000256" key="3">
    <source>
        <dbReference type="ARBA" id="ARBA00022795"/>
    </source>
</evidence>
<feature type="region of interest" description="Disordered" evidence="4">
    <location>
        <begin position="758"/>
        <end position="785"/>
    </location>
</feature>
<feature type="compositionally biased region" description="Basic and acidic residues" evidence="4">
    <location>
        <begin position="136"/>
        <end position="151"/>
    </location>
</feature>
<feature type="region of interest" description="Disordered" evidence="4">
    <location>
        <begin position="333"/>
        <end position="365"/>
    </location>
</feature>
<feature type="compositionally biased region" description="Low complexity" evidence="4">
    <location>
        <begin position="633"/>
        <end position="643"/>
    </location>
</feature>
<comment type="similarity">
    <text evidence="2">Belongs to the FliK family.</text>
</comment>
<gene>
    <name evidence="6" type="ORF">EV690_2238</name>
</gene>
<feature type="compositionally biased region" description="Polar residues" evidence="4">
    <location>
        <begin position="333"/>
        <end position="346"/>
    </location>
</feature>
<keyword evidence="7" id="KW-1185">Reference proteome</keyword>
<dbReference type="InterPro" id="IPR001635">
    <property type="entry name" value="Flag_hook_Flik"/>
</dbReference>
<evidence type="ECO:0000313" key="7">
    <source>
        <dbReference type="Proteomes" id="UP000295565"/>
    </source>
</evidence>
<organism evidence="6 7">
    <name type="scientific">Celerinatantimonas diazotrophica</name>
    <dbReference type="NCBI Taxonomy" id="412034"/>
    <lineage>
        <taxon>Bacteria</taxon>
        <taxon>Pseudomonadati</taxon>
        <taxon>Pseudomonadota</taxon>
        <taxon>Gammaproteobacteria</taxon>
        <taxon>Celerinatantimonadaceae</taxon>
        <taxon>Celerinatantimonas</taxon>
    </lineage>
</organism>
<dbReference type="Gene3D" id="3.30.750.140">
    <property type="match status" value="1"/>
</dbReference>
<feature type="domain" description="Flagellar hook-length control protein-like C-terminal" evidence="5">
    <location>
        <begin position="686"/>
        <end position="768"/>
    </location>
</feature>
<proteinExistence type="inferred from homology"/>
<dbReference type="InterPro" id="IPR038610">
    <property type="entry name" value="FliK-like_C_sf"/>
</dbReference>
<dbReference type="InterPro" id="IPR021136">
    <property type="entry name" value="Flagellar_hook_control-like_C"/>
</dbReference>
<feature type="compositionally biased region" description="Polar residues" evidence="4">
    <location>
        <begin position="652"/>
        <end position="663"/>
    </location>
</feature>
<accession>A0A4R1JME1</accession>
<name>A0A4R1JME1_9GAMM</name>
<feature type="region of interest" description="Disordered" evidence="4">
    <location>
        <begin position="383"/>
        <end position="408"/>
    </location>
</feature>
<dbReference type="CDD" id="cd17470">
    <property type="entry name" value="T3SS_Flik_C"/>
    <property type="match status" value="1"/>
</dbReference>
<protein>
    <submittedName>
        <fullName evidence="6">Flagellar hook-length control protein FliK</fullName>
    </submittedName>
</protein>
<keyword evidence="6" id="KW-0969">Cilium</keyword>